<dbReference type="GO" id="GO:0043024">
    <property type="term" value="F:ribosomal small subunit binding"/>
    <property type="evidence" value="ECO:0007669"/>
    <property type="project" value="TreeGrafter"/>
</dbReference>
<evidence type="ECO:0000313" key="3">
    <source>
        <dbReference type="EMBL" id="HIU64476.1"/>
    </source>
</evidence>
<dbReference type="InterPro" id="IPR020053">
    <property type="entry name" value="Ribosome-bd_factorA_CS"/>
</dbReference>
<dbReference type="InterPro" id="IPR015946">
    <property type="entry name" value="KH_dom-like_a/b"/>
</dbReference>
<accession>A0A9D1SLC5</accession>
<sequence length="119" mass="13709">MARLRVEKLQEVIKQEISKILLKDIKDPRIKFVSVTGVELTDDLSFAKVYVSFYGAENEKEEVWLSLNKALGFIRSEIAKRIRLRVAPSLVFVKDTSLEYSAHIQTLLNKIKQDEGQNE</sequence>
<comment type="function">
    <text evidence="2">One of several proteins that assist in the late maturation steps of the functional core of the 30S ribosomal subunit. Associates with free 30S ribosomal subunits (but not with 30S subunits that are part of 70S ribosomes or polysomes). Required for efficient processing of 16S rRNA. May interact with the 5'-terminal helix region of 16S rRNA.</text>
</comment>
<dbReference type="PROSITE" id="PS01319">
    <property type="entry name" value="RBFA"/>
    <property type="match status" value="1"/>
</dbReference>
<dbReference type="EMBL" id="DVNI01000088">
    <property type="protein sequence ID" value="HIU64476.1"/>
    <property type="molecule type" value="Genomic_DNA"/>
</dbReference>
<evidence type="ECO:0000256" key="2">
    <source>
        <dbReference type="HAMAP-Rule" id="MF_00003"/>
    </source>
</evidence>
<keyword evidence="2" id="KW-0963">Cytoplasm</keyword>
<dbReference type="HAMAP" id="MF_00003">
    <property type="entry name" value="RbfA"/>
    <property type="match status" value="1"/>
</dbReference>
<dbReference type="GO" id="GO:0005829">
    <property type="term" value="C:cytosol"/>
    <property type="evidence" value="ECO:0007669"/>
    <property type="project" value="TreeGrafter"/>
</dbReference>
<comment type="subcellular location">
    <subcellularLocation>
        <location evidence="2">Cytoplasm</location>
    </subcellularLocation>
</comment>
<reference evidence="3" key="2">
    <citation type="journal article" date="2021" name="PeerJ">
        <title>Extensive microbial diversity within the chicken gut microbiome revealed by metagenomics and culture.</title>
        <authorList>
            <person name="Gilroy R."/>
            <person name="Ravi A."/>
            <person name="Getino M."/>
            <person name="Pursley I."/>
            <person name="Horton D.L."/>
            <person name="Alikhan N.F."/>
            <person name="Baker D."/>
            <person name="Gharbi K."/>
            <person name="Hall N."/>
            <person name="Watson M."/>
            <person name="Adriaenssens E.M."/>
            <person name="Foster-Nyarko E."/>
            <person name="Jarju S."/>
            <person name="Secka A."/>
            <person name="Antonio M."/>
            <person name="Oren A."/>
            <person name="Chaudhuri R.R."/>
            <person name="La Ragione R."/>
            <person name="Hildebrand F."/>
            <person name="Pallen M.J."/>
        </authorList>
    </citation>
    <scope>NUCLEOTIDE SEQUENCE</scope>
    <source>
        <strain evidence="3">CHK160-1198</strain>
    </source>
</reference>
<proteinExistence type="inferred from homology"/>
<gene>
    <name evidence="2 3" type="primary">rbfA</name>
    <name evidence="3" type="ORF">IAB06_05535</name>
</gene>
<dbReference type="Pfam" id="PF02033">
    <property type="entry name" value="RBFA"/>
    <property type="match status" value="1"/>
</dbReference>
<name>A0A9D1SLC5_9FIRM</name>
<dbReference type="SUPFAM" id="SSF89919">
    <property type="entry name" value="Ribosome-binding factor A, RbfA"/>
    <property type="match status" value="1"/>
</dbReference>
<dbReference type="AlphaFoldDB" id="A0A9D1SLC5"/>
<dbReference type="InterPro" id="IPR000238">
    <property type="entry name" value="RbfA"/>
</dbReference>
<dbReference type="PANTHER" id="PTHR33515">
    <property type="entry name" value="RIBOSOME-BINDING FACTOR A, CHLOROPLASTIC-RELATED"/>
    <property type="match status" value="1"/>
</dbReference>
<dbReference type="InterPro" id="IPR023799">
    <property type="entry name" value="RbfA_dom_sf"/>
</dbReference>
<reference evidence="3" key="1">
    <citation type="submission" date="2020-10" db="EMBL/GenBank/DDBJ databases">
        <authorList>
            <person name="Gilroy R."/>
        </authorList>
    </citation>
    <scope>NUCLEOTIDE SEQUENCE</scope>
    <source>
        <strain evidence="3">CHK160-1198</strain>
    </source>
</reference>
<dbReference type="Proteomes" id="UP000824099">
    <property type="component" value="Unassembled WGS sequence"/>
</dbReference>
<protein>
    <recommendedName>
        <fullName evidence="2">Ribosome-binding factor A</fullName>
    </recommendedName>
</protein>
<organism evidence="3 4">
    <name type="scientific">Candidatus Avacidaminococcus intestinavium</name>
    <dbReference type="NCBI Taxonomy" id="2840684"/>
    <lineage>
        <taxon>Bacteria</taxon>
        <taxon>Bacillati</taxon>
        <taxon>Bacillota</taxon>
        <taxon>Negativicutes</taxon>
        <taxon>Acidaminococcales</taxon>
        <taxon>Acidaminococcaceae</taxon>
        <taxon>Acidaminococcaceae incertae sedis</taxon>
        <taxon>Candidatus Avacidaminococcus</taxon>
    </lineage>
</organism>
<evidence type="ECO:0000313" key="4">
    <source>
        <dbReference type="Proteomes" id="UP000824099"/>
    </source>
</evidence>
<dbReference type="PANTHER" id="PTHR33515:SF1">
    <property type="entry name" value="RIBOSOME-BINDING FACTOR A, CHLOROPLASTIC-RELATED"/>
    <property type="match status" value="1"/>
</dbReference>
<comment type="subunit">
    <text evidence="2">Monomer. Binds 30S ribosomal subunits, but not 50S ribosomal subunits or 70S ribosomes.</text>
</comment>
<evidence type="ECO:0000256" key="1">
    <source>
        <dbReference type="ARBA" id="ARBA00022517"/>
    </source>
</evidence>
<comment type="similarity">
    <text evidence="2">Belongs to the RbfA family.</text>
</comment>
<keyword evidence="1 2" id="KW-0690">Ribosome biogenesis</keyword>
<dbReference type="NCBIfam" id="TIGR00082">
    <property type="entry name" value="rbfA"/>
    <property type="match status" value="1"/>
</dbReference>
<dbReference type="Gene3D" id="3.30.300.20">
    <property type="match status" value="1"/>
</dbReference>
<comment type="caution">
    <text evidence="3">The sequence shown here is derived from an EMBL/GenBank/DDBJ whole genome shotgun (WGS) entry which is preliminary data.</text>
</comment>
<dbReference type="GO" id="GO:0030490">
    <property type="term" value="P:maturation of SSU-rRNA"/>
    <property type="evidence" value="ECO:0007669"/>
    <property type="project" value="UniProtKB-UniRule"/>
</dbReference>